<protein>
    <submittedName>
        <fullName evidence="1">Uncharacterized protein</fullName>
    </submittedName>
</protein>
<feature type="non-terminal residue" evidence="1">
    <location>
        <position position="1"/>
    </location>
</feature>
<dbReference type="EMBL" id="LAZR01032731">
    <property type="protein sequence ID" value="KKL50072.1"/>
    <property type="molecule type" value="Genomic_DNA"/>
</dbReference>
<name>A0A0F9FG13_9ZZZZ</name>
<organism evidence="1">
    <name type="scientific">marine sediment metagenome</name>
    <dbReference type="NCBI Taxonomy" id="412755"/>
    <lineage>
        <taxon>unclassified sequences</taxon>
        <taxon>metagenomes</taxon>
        <taxon>ecological metagenomes</taxon>
    </lineage>
</organism>
<dbReference type="AlphaFoldDB" id="A0A0F9FG13"/>
<sequence>HELSRAESEFTRAVRAVSPTTIFREANLLGLGKIQEISTRFPGGGSVTMIGGFRR</sequence>
<accession>A0A0F9FG13</accession>
<gene>
    <name evidence="1" type="ORF">LCGC14_2309140</name>
</gene>
<reference evidence="1" key="1">
    <citation type="journal article" date="2015" name="Nature">
        <title>Complex archaea that bridge the gap between prokaryotes and eukaryotes.</title>
        <authorList>
            <person name="Spang A."/>
            <person name="Saw J.H."/>
            <person name="Jorgensen S.L."/>
            <person name="Zaremba-Niedzwiedzka K."/>
            <person name="Martijn J."/>
            <person name="Lind A.E."/>
            <person name="van Eijk R."/>
            <person name="Schleper C."/>
            <person name="Guy L."/>
            <person name="Ettema T.J."/>
        </authorList>
    </citation>
    <scope>NUCLEOTIDE SEQUENCE</scope>
</reference>
<proteinExistence type="predicted"/>
<comment type="caution">
    <text evidence="1">The sequence shown here is derived from an EMBL/GenBank/DDBJ whole genome shotgun (WGS) entry which is preliminary data.</text>
</comment>
<evidence type="ECO:0000313" key="1">
    <source>
        <dbReference type="EMBL" id="KKL50072.1"/>
    </source>
</evidence>